<dbReference type="Gene3D" id="2.60.40.10">
    <property type="entry name" value="Immunoglobulins"/>
    <property type="match status" value="1"/>
</dbReference>
<evidence type="ECO:0000313" key="2">
    <source>
        <dbReference type="EMBL" id="KHN82401.1"/>
    </source>
</evidence>
<dbReference type="InterPro" id="IPR008962">
    <property type="entry name" value="PapD-like_sf"/>
</dbReference>
<evidence type="ECO:0000259" key="1">
    <source>
        <dbReference type="PROSITE" id="PS50202"/>
    </source>
</evidence>
<organism evidence="2 3">
    <name type="scientific">Toxocara canis</name>
    <name type="common">Canine roundworm</name>
    <dbReference type="NCBI Taxonomy" id="6265"/>
    <lineage>
        <taxon>Eukaryota</taxon>
        <taxon>Metazoa</taxon>
        <taxon>Ecdysozoa</taxon>
        <taxon>Nematoda</taxon>
        <taxon>Chromadorea</taxon>
        <taxon>Rhabditida</taxon>
        <taxon>Spirurina</taxon>
        <taxon>Ascaridomorpha</taxon>
        <taxon>Ascaridoidea</taxon>
        <taxon>Toxocaridae</taxon>
        <taxon>Toxocara</taxon>
    </lineage>
</organism>
<gene>
    <name evidence="2" type="ORF">Tcan_13323</name>
</gene>
<dbReference type="Proteomes" id="UP000031036">
    <property type="component" value="Unassembled WGS sequence"/>
</dbReference>
<dbReference type="PROSITE" id="PS50202">
    <property type="entry name" value="MSP"/>
    <property type="match status" value="1"/>
</dbReference>
<sequence length="182" mass="20452">MARSYAPISPKALLKKPIGGTPDYELVLIPGWLIFSAEDGYAKPQYAHFMIQNSESVPVVYRIRTKDRSFPQFSHCHGYLPPKGSDEITILITAREHWPRDVSEFAAKRHKVLIEHLTVPPYTTPPKNAYAAAELARIIFKMTPSLTRMYCKLNIILPKLADDRGTSDRPTSLSGEILTGSK</sequence>
<dbReference type="EMBL" id="JPKZ01001375">
    <property type="protein sequence ID" value="KHN82401.1"/>
    <property type="molecule type" value="Genomic_DNA"/>
</dbReference>
<feature type="domain" description="MSP" evidence="1">
    <location>
        <begin position="25"/>
        <end position="158"/>
    </location>
</feature>
<dbReference type="SUPFAM" id="SSF49354">
    <property type="entry name" value="PapD-like"/>
    <property type="match status" value="1"/>
</dbReference>
<reference evidence="2 3" key="1">
    <citation type="submission" date="2014-11" db="EMBL/GenBank/DDBJ databases">
        <title>Genetic blueprint of the zoonotic pathogen Toxocara canis.</title>
        <authorList>
            <person name="Zhu X.-Q."/>
            <person name="Korhonen P.K."/>
            <person name="Cai H."/>
            <person name="Young N.D."/>
            <person name="Nejsum P."/>
            <person name="von Samson-Himmelstjerna G."/>
            <person name="Boag P.R."/>
            <person name="Tan P."/>
            <person name="Li Q."/>
            <person name="Min J."/>
            <person name="Yang Y."/>
            <person name="Wang X."/>
            <person name="Fang X."/>
            <person name="Hall R.S."/>
            <person name="Hofmann A."/>
            <person name="Sternberg P.W."/>
            <person name="Jex A.R."/>
            <person name="Gasser R.B."/>
        </authorList>
    </citation>
    <scope>NUCLEOTIDE SEQUENCE [LARGE SCALE GENOMIC DNA]</scope>
    <source>
        <strain evidence="2">PN_DK_2014</strain>
    </source>
</reference>
<accession>A0A0B2VFS9</accession>
<dbReference type="OrthoDB" id="5783490at2759"/>
<dbReference type="AlphaFoldDB" id="A0A0B2VFS9"/>
<keyword evidence="3" id="KW-1185">Reference proteome</keyword>
<dbReference type="InterPro" id="IPR000535">
    <property type="entry name" value="MSP_dom"/>
</dbReference>
<name>A0A0B2VFS9_TOXCA</name>
<protein>
    <recommendedName>
        <fullName evidence="1">MSP domain-containing protein</fullName>
    </recommendedName>
</protein>
<dbReference type="InterPro" id="IPR013783">
    <property type="entry name" value="Ig-like_fold"/>
</dbReference>
<proteinExistence type="predicted"/>
<dbReference type="STRING" id="6265.A0A0B2VFS9"/>
<dbReference type="OMA" id="YRISQYA"/>
<evidence type="ECO:0000313" key="3">
    <source>
        <dbReference type="Proteomes" id="UP000031036"/>
    </source>
</evidence>
<comment type="caution">
    <text evidence="2">The sequence shown here is derived from an EMBL/GenBank/DDBJ whole genome shotgun (WGS) entry which is preliminary data.</text>
</comment>